<evidence type="ECO:0000256" key="8">
    <source>
        <dbReference type="ARBA" id="ARBA00022989"/>
    </source>
</evidence>
<keyword evidence="10 12" id="KW-0472">Membrane</keyword>
<keyword evidence="7" id="KW-0965">Cell junction</keyword>
<dbReference type="GO" id="GO:0005243">
    <property type="term" value="F:gap junction channel activity"/>
    <property type="evidence" value="ECO:0007669"/>
    <property type="project" value="TreeGrafter"/>
</dbReference>
<name>A0A915IVN3_ROMCU</name>
<keyword evidence="8 12" id="KW-1133">Transmembrane helix</keyword>
<evidence type="ECO:0000256" key="11">
    <source>
        <dbReference type="ARBA" id="ARBA00023303"/>
    </source>
</evidence>
<evidence type="ECO:0000256" key="6">
    <source>
        <dbReference type="ARBA" id="ARBA00022868"/>
    </source>
</evidence>
<keyword evidence="6" id="KW-0303">Gap junction</keyword>
<dbReference type="PANTHER" id="PTHR11893">
    <property type="entry name" value="INNEXIN"/>
    <property type="match status" value="1"/>
</dbReference>
<sequence>MPDVRPTTIKLISIYIENAMRFHKRVTNLHAKNSGLPFSSHFYVTFVYLTVKFAYLINVLLNFFTMNYLLNVSGSHAQAEKREKIFDLDQNQDQNPEIYNNNESLIDKTYRFYGWHVLKLILNGNDTELCGFFPRVTVCDFQV</sequence>
<evidence type="ECO:0000256" key="1">
    <source>
        <dbReference type="ARBA" id="ARBA00004610"/>
    </source>
</evidence>
<comment type="subcellular location">
    <subcellularLocation>
        <location evidence="1">Cell junction</location>
        <location evidence="1">Gap junction</location>
    </subcellularLocation>
    <subcellularLocation>
        <location evidence="2">Cell membrane</location>
        <topology evidence="2">Multi-pass membrane protein</topology>
    </subcellularLocation>
</comment>
<feature type="transmembrane region" description="Helical" evidence="12">
    <location>
        <begin position="42"/>
        <end position="64"/>
    </location>
</feature>
<evidence type="ECO:0000256" key="9">
    <source>
        <dbReference type="ARBA" id="ARBA00023065"/>
    </source>
</evidence>
<dbReference type="InterPro" id="IPR000990">
    <property type="entry name" value="Innexin"/>
</dbReference>
<dbReference type="WBParaSite" id="nRc.2.0.1.t18133-RA">
    <property type="protein sequence ID" value="nRc.2.0.1.t18133-RA"/>
    <property type="gene ID" value="nRc.2.0.1.g18133"/>
</dbReference>
<keyword evidence="5 12" id="KW-0812">Transmembrane</keyword>
<keyword evidence="9" id="KW-0406">Ion transport</keyword>
<evidence type="ECO:0000256" key="3">
    <source>
        <dbReference type="ARBA" id="ARBA00022448"/>
    </source>
</evidence>
<organism evidence="13 14">
    <name type="scientific">Romanomermis culicivorax</name>
    <name type="common">Nematode worm</name>
    <dbReference type="NCBI Taxonomy" id="13658"/>
    <lineage>
        <taxon>Eukaryota</taxon>
        <taxon>Metazoa</taxon>
        <taxon>Ecdysozoa</taxon>
        <taxon>Nematoda</taxon>
        <taxon>Enoplea</taxon>
        <taxon>Dorylaimia</taxon>
        <taxon>Mermithida</taxon>
        <taxon>Mermithoidea</taxon>
        <taxon>Mermithidae</taxon>
        <taxon>Romanomermis</taxon>
    </lineage>
</organism>
<dbReference type="GO" id="GO:0034220">
    <property type="term" value="P:monoatomic ion transmembrane transport"/>
    <property type="evidence" value="ECO:0007669"/>
    <property type="project" value="UniProtKB-KW"/>
</dbReference>
<keyword evidence="4" id="KW-1003">Cell membrane</keyword>
<accession>A0A915IVN3</accession>
<evidence type="ECO:0000256" key="7">
    <source>
        <dbReference type="ARBA" id="ARBA00022949"/>
    </source>
</evidence>
<dbReference type="GO" id="GO:0005886">
    <property type="term" value="C:plasma membrane"/>
    <property type="evidence" value="ECO:0007669"/>
    <property type="project" value="UniProtKB-SubCell"/>
</dbReference>
<evidence type="ECO:0000256" key="10">
    <source>
        <dbReference type="ARBA" id="ARBA00023136"/>
    </source>
</evidence>
<dbReference type="AlphaFoldDB" id="A0A915IVN3"/>
<proteinExistence type="predicted"/>
<keyword evidence="11" id="KW-0407">Ion channel</keyword>
<keyword evidence="3" id="KW-0813">Transport</keyword>
<evidence type="ECO:0000256" key="4">
    <source>
        <dbReference type="ARBA" id="ARBA00022475"/>
    </source>
</evidence>
<evidence type="ECO:0000256" key="12">
    <source>
        <dbReference type="SAM" id="Phobius"/>
    </source>
</evidence>
<dbReference type="PANTHER" id="PTHR11893:SF36">
    <property type="entry name" value="INNEXIN-5"/>
    <property type="match status" value="1"/>
</dbReference>
<keyword evidence="13" id="KW-1185">Reference proteome</keyword>
<dbReference type="GO" id="GO:0005921">
    <property type="term" value="C:gap junction"/>
    <property type="evidence" value="ECO:0007669"/>
    <property type="project" value="UniProtKB-SubCell"/>
</dbReference>
<evidence type="ECO:0000256" key="5">
    <source>
        <dbReference type="ARBA" id="ARBA00022692"/>
    </source>
</evidence>
<dbReference type="Proteomes" id="UP000887565">
    <property type="component" value="Unplaced"/>
</dbReference>
<evidence type="ECO:0000313" key="13">
    <source>
        <dbReference type="Proteomes" id="UP000887565"/>
    </source>
</evidence>
<reference evidence="14" key="1">
    <citation type="submission" date="2022-11" db="UniProtKB">
        <authorList>
            <consortium name="WormBaseParasite"/>
        </authorList>
    </citation>
    <scope>IDENTIFICATION</scope>
</reference>
<evidence type="ECO:0000313" key="14">
    <source>
        <dbReference type="WBParaSite" id="nRc.2.0.1.t18133-RA"/>
    </source>
</evidence>
<protein>
    <submittedName>
        <fullName evidence="14">Uncharacterized protein</fullName>
    </submittedName>
</protein>
<evidence type="ECO:0000256" key="2">
    <source>
        <dbReference type="ARBA" id="ARBA00004651"/>
    </source>
</evidence>